<proteinExistence type="predicted"/>
<dbReference type="GeneID" id="19955877"/>
<feature type="region of interest" description="Disordered" evidence="2">
    <location>
        <begin position="28"/>
        <end position="61"/>
    </location>
</feature>
<dbReference type="EMBL" id="JH767216">
    <property type="protein sequence ID" value="EQC27036.1"/>
    <property type="molecule type" value="Genomic_DNA"/>
</dbReference>
<dbReference type="VEuPathDB" id="FungiDB:SDRG_15150"/>
<feature type="coiled-coil region" evidence="1">
    <location>
        <begin position="138"/>
        <end position="165"/>
    </location>
</feature>
<evidence type="ECO:0000313" key="5">
    <source>
        <dbReference type="Proteomes" id="UP000030762"/>
    </source>
</evidence>
<evidence type="ECO:0000256" key="1">
    <source>
        <dbReference type="SAM" id="Coils"/>
    </source>
</evidence>
<protein>
    <submittedName>
        <fullName evidence="4">Uncharacterized protein</fullName>
    </submittedName>
</protein>
<organism evidence="4 5">
    <name type="scientific">Saprolegnia diclina (strain VS20)</name>
    <dbReference type="NCBI Taxonomy" id="1156394"/>
    <lineage>
        <taxon>Eukaryota</taxon>
        <taxon>Sar</taxon>
        <taxon>Stramenopiles</taxon>
        <taxon>Oomycota</taxon>
        <taxon>Saprolegniomycetes</taxon>
        <taxon>Saprolegniales</taxon>
        <taxon>Saprolegniaceae</taxon>
        <taxon>Saprolegnia</taxon>
    </lineage>
</organism>
<dbReference type="Proteomes" id="UP000030762">
    <property type="component" value="Unassembled WGS sequence"/>
</dbReference>
<keyword evidence="3" id="KW-0732">Signal</keyword>
<feature type="signal peptide" evidence="3">
    <location>
        <begin position="1"/>
        <end position="25"/>
    </location>
</feature>
<evidence type="ECO:0000313" key="4">
    <source>
        <dbReference type="EMBL" id="EQC27036.1"/>
    </source>
</evidence>
<sequence>MTAYFGRATMAALTAGLAYMIYSNATSTPTDVTDDAQTTTTTPSSTVEQQHDHLDTDLDEPPQLDAATIMELLEDTQQRHVDAMQASLDASTATAATLQRQLDASSAATAAAETTIRALQHERDTMAADHLRAIDALRAEHTRQLAATQASLAESNQQVATLRDQLDASIALQATTQASLDRMKSSEICSWSSTQRT</sequence>
<accession>T0PXS4</accession>
<evidence type="ECO:0000256" key="2">
    <source>
        <dbReference type="SAM" id="MobiDB-lite"/>
    </source>
</evidence>
<dbReference type="AlphaFoldDB" id="T0PXS4"/>
<reference evidence="4 5" key="1">
    <citation type="submission" date="2012-04" db="EMBL/GenBank/DDBJ databases">
        <title>The Genome Sequence of Saprolegnia declina VS20.</title>
        <authorList>
            <consortium name="The Broad Institute Genome Sequencing Platform"/>
            <person name="Russ C."/>
            <person name="Nusbaum C."/>
            <person name="Tyler B."/>
            <person name="van West P."/>
            <person name="Dieguez-Uribeondo J."/>
            <person name="de Bruijn I."/>
            <person name="Tripathy S."/>
            <person name="Jiang R."/>
            <person name="Young S.K."/>
            <person name="Zeng Q."/>
            <person name="Gargeya S."/>
            <person name="Fitzgerald M."/>
            <person name="Haas B."/>
            <person name="Abouelleil A."/>
            <person name="Alvarado L."/>
            <person name="Arachchi H.M."/>
            <person name="Berlin A."/>
            <person name="Chapman S.B."/>
            <person name="Goldberg J."/>
            <person name="Griggs A."/>
            <person name="Gujja S."/>
            <person name="Hansen M."/>
            <person name="Howarth C."/>
            <person name="Imamovic A."/>
            <person name="Larimer J."/>
            <person name="McCowen C."/>
            <person name="Montmayeur A."/>
            <person name="Murphy C."/>
            <person name="Neiman D."/>
            <person name="Pearson M."/>
            <person name="Priest M."/>
            <person name="Roberts A."/>
            <person name="Saif S."/>
            <person name="Shea T."/>
            <person name="Sisk P."/>
            <person name="Sykes S."/>
            <person name="Wortman J."/>
            <person name="Nusbaum C."/>
            <person name="Birren B."/>
        </authorList>
    </citation>
    <scope>NUCLEOTIDE SEQUENCE [LARGE SCALE GENOMIC DNA]</scope>
    <source>
        <strain evidence="4 5">VS20</strain>
    </source>
</reference>
<dbReference type="RefSeq" id="XP_008619536.1">
    <property type="nucleotide sequence ID" value="XM_008621314.1"/>
</dbReference>
<dbReference type="InParanoid" id="T0PXS4"/>
<evidence type="ECO:0000256" key="3">
    <source>
        <dbReference type="SAM" id="SignalP"/>
    </source>
</evidence>
<name>T0PXS4_SAPDV</name>
<keyword evidence="1" id="KW-0175">Coiled coil</keyword>
<feature type="compositionally biased region" description="Low complexity" evidence="2">
    <location>
        <begin position="28"/>
        <end position="47"/>
    </location>
</feature>
<feature type="chain" id="PRO_5004569668" evidence="3">
    <location>
        <begin position="26"/>
        <end position="197"/>
    </location>
</feature>
<gene>
    <name evidence="4" type="ORF">SDRG_15150</name>
</gene>
<keyword evidence="5" id="KW-1185">Reference proteome</keyword>